<organism evidence="1 2">
    <name type="scientific">Staphylococcus equorum</name>
    <dbReference type="NCBI Taxonomy" id="246432"/>
    <lineage>
        <taxon>Bacteria</taxon>
        <taxon>Bacillati</taxon>
        <taxon>Bacillota</taxon>
        <taxon>Bacilli</taxon>
        <taxon>Bacillales</taxon>
        <taxon>Staphylococcaceae</taxon>
        <taxon>Staphylococcus</taxon>
    </lineage>
</organism>
<dbReference type="RefSeq" id="WP_277595882.1">
    <property type="nucleotide sequence ID" value="NZ_JAMBPX010000011.1"/>
</dbReference>
<evidence type="ECO:0000313" key="1">
    <source>
        <dbReference type="EMBL" id="MDG0860363.1"/>
    </source>
</evidence>
<comment type="caution">
    <text evidence="1">The sequence shown here is derived from an EMBL/GenBank/DDBJ whole genome shotgun (WGS) entry which is preliminary data.</text>
</comment>
<evidence type="ECO:0000313" key="2">
    <source>
        <dbReference type="Proteomes" id="UP001152302"/>
    </source>
</evidence>
<accession>A0A9X4LHW4</accession>
<sequence length="150" mass="17907">MKIYKTWFHYKLNFPNIVEDSDDMVLFESFIAEDLKTSTEFPPNDELYYKALEAQLVHLLYKYDKGWISSPRQVMYNSDECISNVHFVMNSKKEVTQINVFQRSSNLYNLKEDVQFFNYFKEKHGLNHAKVSILVSMPHAFKDKMKKIED</sequence>
<dbReference type="Proteomes" id="UP001152302">
    <property type="component" value="Unassembled WGS sequence"/>
</dbReference>
<proteinExistence type="predicted"/>
<name>A0A9X4LHW4_9STAP</name>
<dbReference type="EMBL" id="JAMBPX010000011">
    <property type="protein sequence ID" value="MDG0860363.1"/>
    <property type="molecule type" value="Genomic_DNA"/>
</dbReference>
<reference evidence="1" key="1">
    <citation type="submission" date="2022-05" db="EMBL/GenBank/DDBJ databases">
        <title>Comparative genomics of Staphylococcus equorum isolates.</title>
        <authorList>
            <person name="Luelf R.H."/>
        </authorList>
    </citation>
    <scope>NUCLEOTIDE SEQUENCE</scope>
    <source>
        <strain evidence="1">TMW 2.2343</strain>
    </source>
</reference>
<dbReference type="AlphaFoldDB" id="A0A9X4LHW4"/>
<protein>
    <submittedName>
        <fullName evidence="1">Uncharacterized protein</fullName>
    </submittedName>
</protein>
<gene>
    <name evidence="1" type="ORF">M4L21_13600</name>
</gene>